<organism evidence="4 5">
    <name type="scientific">Microthlaspi erraticum</name>
    <dbReference type="NCBI Taxonomy" id="1685480"/>
    <lineage>
        <taxon>Eukaryota</taxon>
        <taxon>Viridiplantae</taxon>
        <taxon>Streptophyta</taxon>
        <taxon>Embryophyta</taxon>
        <taxon>Tracheophyta</taxon>
        <taxon>Spermatophyta</taxon>
        <taxon>Magnoliopsida</taxon>
        <taxon>eudicotyledons</taxon>
        <taxon>Gunneridae</taxon>
        <taxon>Pentapetalae</taxon>
        <taxon>rosids</taxon>
        <taxon>malvids</taxon>
        <taxon>Brassicales</taxon>
        <taxon>Brassicaceae</taxon>
        <taxon>Coluteocarpeae</taxon>
        <taxon>Microthlaspi</taxon>
    </lineage>
</organism>
<proteinExistence type="inferred from homology"/>
<dbReference type="AlphaFoldDB" id="A0A6D2J5Q5"/>
<dbReference type="GO" id="GO:0005634">
    <property type="term" value="C:nucleus"/>
    <property type="evidence" value="ECO:0007669"/>
    <property type="project" value="TreeGrafter"/>
</dbReference>
<keyword evidence="5" id="KW-1185">Reference proteome</keyword>
<name>A0A6D2J5Q5_9BRAS</name>
<feature type="compositionally biased region" description="Acidic residues" evidence="2">
    <location>
        <begin position="99"/>
        <end position="116"/>
    </location>
</feature>
<evidence type="ECO:0000313" key="5">
    <source>
        <dbReference type="Proteomes" id="UP000467841"/>
    </source>
</evidence>
<dbReference type="Pfam" id="PF04504">
    <property type="entry name" value="GeBP-like_DBD"/>
    <property type="match status" value="1"/>
</dbReference>
<dbReference type="PANTHER" id="PTHR31662:SF51">
    <property type="entry name" value="GLABROUS1 ENHANCER-BINDING PROTEIN-LIKE"/>
    <property type="match status" value="1"/>
</dbReference>
<comment type="caution">
    <text evidence="4">The sequence shown here is derived from an EMBL/GenBank/DDBJ whole genome shotgun (WGS) entry which is preliminary data.</text>
</comment>
<dbReference type="GO" id="GO:0006355">
    <property type="term" value="P:regulation of DNA-templated transcription"/>
    <property type="evidence" value="ECO:0007669"/>
    <property type="project" value="InterPro"/>
</dbReference>
<evidence type="ECO:0000313" key="4">
    <source>
        <dbReference type="EMBL" id="CAA7036825.1"/>
    </source>
</evidence>
<dbReference type="InterPro" id="IPR053932">
    <property type="entry name" value="GeBP-like_DBD"/>
</dbReference>
<accession>A0A6D2J5Q5</accession>
<evidence type="ECO:0000256" key="2">
    <source>
        <dbReference type="SAM" id="MobiDB-lite"/>
    </source>
</evidence>
<feature type="domain" description="Glabrous enhancer-binding protein-like DBD" evidence="3">
    <location>
        <begin position="200"/>
        <end position="297"/>
    </location>
</feature>
<evidence type="ECO:0000259" key="3">
    <source>
        <dbReference type="Pfam" id="PF04504"/>
    </source>
</evidence>
<feature type="compositionally biased region" description="Polar residues" evidence="2">
    <location>
        <begin position="124"/>
        <end position="152"/>
    </location>
</feature>
<dbReference type="InterPro" id="IPR007592">
    <property type="entry name" value="GEBP"/>
</dbReference>
<dbReference type="EMBL" id="CACVBM020001164">
    <property type="protein sequence ID" value="CAA7036825.1"/>
    <property type="molecule type" value="Genomic_DNA"/>
</dbReference>
<protein>
    <recommendedName>
        <fullName evidence="3">Glabrous enhancer-binding protein-like DBD domain-containing protein</fullName>
    </recommendedName>
</protein>
<reference evidence="4" key="1">
    <citation type="submission" date="2020-01" db="EMBL/GenBank/DDBJ databases">
        <authorList>
            <person name="Mishra B."/>
        </authorList>
    </citation>
    <scope>NUCLEOTIDE SEQUENCE [LARGE SCALE GENOMIC DNA]</scope>
</reference>
<feature type="compositionally biased region" description="Acidic residues" evidence="2">
    <location>
        <begin position="30"/>
        <end position="41"/>
    </location>
</feature>
<gene>
    <name evidence="4" type="ORF">MERR_LOCUS24060</name>
</gene>
<dbReference type="OrthoDB" id="661680at2759"/>
<feature type="region of interest" description="Disordered" evidence="2">
    <location>
        <begin position="1"/>
        <end position="181"/>
    </location>
</feature>
<sequence length="399" mass="43747">MAPIQAEKIEKPLVSSSSEEEESSSSSESSGEESSSDDDGEMLSKLTQKSLAPVAAEKPESDSEMSGSESDSDSDAEPAEKKTTKPLNTVPTKKNPETPESDSVSESESDSDSDAEPVEKKTTTKPLNSVPTKTKPVTSGSAVALPESSTAKRSLKQTEEAAKKKMKMTSTAEHVKKKAAAATDEKVKKKISGDEAKKMFQRLFSETDEVAMLQGVLDFKSTRGDPYEKTNDFCVYIKPLIGFNATTSQITTKLQRSKKKFLNMVKNSLKKGKAEDEITFSKDVDQHFFDLSRKIWGADGIFPANPRKKSPPHASQSHVVNTHLSSSSREIALFFKAENPSVVSLDESRIAAAWDLVEDGPKKREMEEKMEKLKAMKAELCLQRSGLVDSTARMVFKEN</sequence>
<dbReference type="Proteomes" id="UP000467841">
    <property type="component" value="Unassembled WGS sequence"/>
</dbReference>
<comment type="similarity">
    <text evidence="1">Belongs to the GeBP family.</text>
</comment>
<dbReference type="PANTHER" id="PTHR31662">
    <property type="entry name" value="BNAANNG10740D PROTEIN-RELATED"/>
    <property type="match status" value="1"/>
</dbReference>
<evidence type="ECO:0000256" key="1">
    <source>
        <dbReference type="ARBA" id="ARBA00010820"/>
    </source>
</evidence>